<dbReference type="Pfam" id="PF02171">
    <property type="entry name" value="Piwi"/>
    <property type="match status" value="1"/>
</dbReference>
<dbReference type="Pfam" id="PF02170">
    <property type="entry name" value="PAZ"/>
    <property type="match status" value="1"/>
</dbReference>
<organism evidence="11 12">
    <name type="scientific">Nezara viridula</name>
    <name type="common">Southern green stink bug</name>
    <name type="synonym">Cimex viridulus</name>
    <dbReference type="NCBI Taxonomy" id="85310"/>
    <lineage>
        <taxon>Eukaryota</taxon>
        <taxon>Metazoa</taxon>
        <taxon>Ecdysozoa</taxon>
        <taxon>Arthropoda</taxon>
        <taxon>Hexapoda</taxon>
        <taxon>Insecta</taxon>
        <taxon>Pterygota</taxon>
        <taxon>Neoptera</taxon>
        <taxon>Paraneoptera</taxon>
        <taxon>Hemiptera</taxon>
        <taxon>Heteroptera</taxon>
        <taxon>Panheteroptera</taxon>
        <taxon>Pentatomomorpha</taxon>
        <taxon>Pentatomoidea</taxon>
        <taxon>Pentatomidae</taxon>
        <taxon>Pentatominae</taxon>
        <taxon>Nezara</taxon>
    </lineage>
</organism>
<name>A0A9P0HT43_NEZVI</name>
<keyword evidence="12" id="KW-1185">Reference proteome</keyword>
<dbReference type="CDD" id="cd02845">
    <property type="entry name" value="PAZ_piwi_like"/>
    <property type="match status" value="1"/>
</dbReference>
<keyword evidence="6" id="KW-0943">RNA-mediated gene silencing</keyword>
<dbReference type="EMBL" id="OV725083">
    <property type="protein sequence ID" value="CAH1407526.1"/>
    <property type="molecule type" value="Genomic_DNA"/>
</dbReference>
<evidence type="ECO:0000259" key="9">
    <source>
        <dbReference type="PROSITE" id="PS50821"/>
    </source>
</evidence>
<dbReference type="PROSITE" id="PS50822">
    <property type="entry name" value="PIWI"/>
    <property type="match status" value="1"/>
</dbReference>
<evidence type="ECO:0000256" key="1">
    <source>
        <dbReference type="ARBA" id="ARBA00004496"/>
    </source>
</evidence>
<proteinExistence type="inferred from homology"/>
<feature type="compositionally biased region" description="Low complexity" evidence="8">
    <location>
        <begin position="30"/>
        <end position="49"/>
    </location>
</feature>
<feature type="compositionally biased region" description="Basic and acidic residues" evidence="8">
    <location>
        <begin position="1"/>
        <end position="16"/>
    </location>
</feature>
<dbReference type="OrthoDB" id="445936at2759"/>
<comment type="similarity">
    <text evidence="7">Belongs to the argonaute family. Piwi subfamily.</text>
</comment>
<keyword evidence="2" id="KW-0217">Developmental protein</keyword>
<sequence length="907" mass="102616">MEGRRLGRGEALRKLLESQPQPLPHAQSFPRSQPEPSSHRPSSSFSQSSQERDPYSYGQDVSAHTSETEAPRRPMGRSALLAGELRRTEDSKEEVGAAPKPSGRGRALLASLAAREASSPSVEQISRHLSKTSLAESTSEAEKEPVVMKGTYGREIPVGVNYVKLKVEKGKGLFQYDVQYDPPVESRSLKFGILNSVKNVIGETKLFDGMVLYLPFKLPQKVTLVKTTVSHDNSVVTVKITFTKERKFGDPEAIHLYNVLFRRIMVILGLALHGKNFYDPKSAMPIPLHKLEVWPGYITAIDEYEGGIMLCCDASHRVLRNQTVLQLMDDLQNSNHKHWKDEFVQLILGQSVLTKYNNKVYRIDDVAFDESPNDCFEKHNGEKIKYVDYYRLQYNVKITDSNQPLLKSRVKTRIKGREERQLVSLIPELCFLTGITDNMRADARVMKDITQCISISPNQRHYAINQFINNIKASPEATKVLSVWGISLDDAYMVLQGRNIPPVDIIFGGGVTVPGSREANWSGASNKNRAISVVNFSSWSVVCTRRDMDMVTSFVEQMMKVGPQMGIKIMKPKIIPIPDDRTDNYIRTLRSTIKENIQIVVIIFPLARTDKYSAVKKLCCIEEPVPSQVILSRTVRRAGTSKAITLKVALQMNCKLGGTLWAVKVPLQYTMVCGLDTYHDPKKRANSVGALVCSLNQPLTRWYSKIYSQAAGLEFVEGLQVSMISSLQKYREVNGNYPEQITIFRDGVSDGQLRLCEEYELPQIMNACRRISPDYTPKVLFVVVQKRINTRLFGVERGDRSFSNPLPGTIMDHTITRRYLHDFFLVSQHVNQGTVSPTHYIVVRNTTSMSPDQIQRFTYMLTHLYYNWPGTIRVPAPCQYAHRLAYLIGENIHKEASESLSDKLFYL</sequence>
<dbReference type="Proteomes" id="UP001152798">
    <property type="component" value="Chromosome 7"/>
</dbReference>
<evidence type="ECO:0000256" key="5">
    <source>
        <dbReference type="ARBA" id="ARBA00022884"/>
    </source>
</evidence>
<evidence type="ECO:0000256" key="7">
    <source>
        <dbReference type="ARBA" id="ARBA00038291"/>
    </source>
</evidence>
<evidence type="ECO:0000256" key="3">
    <source>
        <dbReference type="ARBA" id="ARBA00022490"/>
    </source>
</evidence>
<reference evidence="11" key="1">
    <citation type="submission" date="2022-01" db="EMBL/GenBank/DDBJ databases">
        <authorList>
            <person name="King R."/>
        </authorList>
    </citation>
    <scope>NUCLEOTIDE SEQUENCE</scope>
</reference>
<dbReference type="GO" id="GO:0005737">
    <property type="term" value="C:cytoplasm"/>
    <property type="evidence" value="ECO:0007669"/>
    <property type="project" value="UniProtKB-SubCell"/>
</dbReference>
<evidence type="ECO:0000313" key="12">
    <source>
        <dbReference type="Proteomes" id="UP001152798"/>
    </source>
</evidence>
<dbReference type="PANTHER" id="PTHR22891">
    <property type="entry name" value="EUKARYOTIC TRANSLATION INITIATION FACTOR 2C"/>
    <property type="match status" value="1"/>
</dbReference>
<keyword evidence="5" id="KW-0694">RNA-binding</keyword>
<feature type="domain" description="Piwi" evidence="10">
    <location>
        <begin position="599"/>
        <end position="893"/>
    </location>
</feature>
<dbReference type="Pfam" id="PF23278">
    <property type="entry name" value="Piwi_N"/>
    <property type="match status" value="1"/>
</dbReference>
<dbReference type="SUPFAM" id="SSF53098">
    <property type="entry name" value="Ribonuclease H-like"/>
    <property type="match status" value="1"/>
</dbReference>
<feature type="domain" description="PAZ" evidence="9">
    <location>
        <begin position="323"/>
        <end position="434"/>
    </location>
</feature>
<dbReference type="InterPro" id="IPR036085">
    <property type="entry name" value="PAZ_dom_sf"/>
</dbReference>
<dbReference type="Gene3D" id="3.40.50.2300">
    <property type="match status" value="1"/>
</dbReference>
<feature type="compositionally biased region" description="Basic and acidic residues" evidence="8">
    <location>
        <begin position="84"/>
        <end position="95"/>
    </location>
</feature>
<keyword evidence="3" id="KW-0963">Cytoplasm</keyword>
<dbReference type="Gene3D" id="2.170.260.10">
    <property type="entry name" value="paz domain"/>
    <property type="match status" value="1"/>
</dbReference>
<keyword evidence="4" id="KW-0221">Differentiation</keyword>
<dbReference type="SUPFAM" id="SSF101690">
    <property type="entry name" value="PAZ domain"/>
    <property type="match status" value="1"/>
</dbReference>
<evidence type="ECO:0000256" key="4">
    <source>
        <dbReference type="ARBA" id="ARBA00022782"/>
    </source>
</evidence>
<evidence type="ECO:0000256" key="2">
    <source>
        <dbReference type="ARBA" id="ARBA00022473"/>
    </source>
</evidence>
<dbReference type="InterPro" id="IPR036397">
    <property type="entry name" value="RNaseH_sf"/>
</dbReference>
<dbReference type="GO" id="GO:0003723">
    <property type="term" value="F:RNA binding"/>
    <property type="evidence" value="ECO:0007669"/>
    <property type="project" value="UniProtKB-KW"/>
</dbReference>
<accession>A0A9P0HT43</accession>
<dbReference type="GO" id="GO:0030154">
    <property type="term" value="P:cell differentiation"/>
    <property type="evidence" value="ECO:0007669"/>
    <property type="project" value="UniProtKB-KW"/>
</dbReference>
<dbReference type="InterPro" id="IPR003165">
    <property type="entry name" value="Piwi"/>
</dbReference>
<evidence type="ECO:0000313" key="11">
    <source>
        <dbReference type="EMBL" id="CAH1407526.1"/>
    </source>
</evidence>
<evidence type="ECO:0000256" key="6">
    <source>
        <dbReference type="ARBA" id="ARBA00023158"/>
    </source>
</evidence>
<dbReference type="FunFam" id="2.170.260.10:FF:000003">
    <property type="entry name" value="Piwi-like RNA-mediated gene silencing 2"/>
    <property type="match status" value="1"/>
</dbReference>
<evidence type="ECO:0000259" key="10">
    <source>
        <dbReference type="PROSITE" id="PS50822"/>
    </source>
</evidence>
<dbReference type="PROSITE" id="PS50821">
    <property type="entry name" value="PAZ"/>
    <property type="match status" value="1"/>
</dbReference>
<dbReference type="SMART" id="SM00950">
    <property type="entry name" value="Piwi"/>
    <property type="match status" value="1"/>
</dbReference>
<dbReference type="InterPro" id="IPR003100">
    <property type="entry name" value="PAZ_dom"/>
</dbReference>
<dbReference type="CDD" id="cd04658">
    <property type="entry name" value="Piwi_piwi-like_Euk"/>
    <property type="match status" value="1"/>
</dbReference>
<gene>
    <name evidence="11" type="ORF">NEZAVI_LOCUS15221</name>
</gene>
<protein>
    <submittedName>
        <fullName evidence="11">Uncharacterized protein</fullName>
    </submittedName>
</protein>
<dbReference type="InterPro" id="IPR012337">
    <property type="entry name" value="RNaseH-like_sf"/>
</dbReference>
<comment type="subcellular location">
    <subcellularLocation>
        <location evidence="1">Cytoplasm</location>
    </subcellularLocation>
</comment>
<dbReference type="AlphaFoldDB" id="A0A9P0HT43"/>
<dbReference type="Gene3D" id="3.30.420.10">
    <property type="entry name" value="Ribonuclease H-like superfamily/Ribonuclease H"/>
    <property type="match status" value="1"/>
</dbReference>
<dbReference type="SMART" id="SM00949">
    <property type="entry name" value="PAZ"/>
    <property type="match status" value="1"/>
</dbReference>
<evidence type="ECO:0000256" key="8">
    <source>
        <dbReference type="SAM" id="MobiDB-lite"/>
    </source>
</evidence>
<feature type="compositionally biased region" description="Low complexity" evidence="8">
    <location>
        <begin position="102"/>
        <end position="121"/>
    </location>
</feature>
<dbReference type="FunFam" id="3.30.420.10:FF:000014">
    <property type="entry name" value="Piwi-like RNA-mediated gene silencing 1"/>
    <property type="match status" value="1"/>
</dbReference>
<feature type="region of interest" description="Disordered" evidence="8">
    <location>
        <begin position="1"/>
        <end position="145"/>
    </location>
</feature>
<dbReference type="GO" id="GO:0140965">
    <property type="term" value="P:secondary piRNA processing"/>
    <property type="evidence" value="ECO:0007669"/>
    <property type="project" value="UniProtKB-ARBA"/>
</dbReference>